<keyword evidence="1" id="KW-0808">Transferase</keyword>
<dbReference type="GO" id="GO:0016279">
    <property type="term" value="F:protein-lysine N-methyltransferase activity"/>
    <property type="evidence" value="ECO:0000318"/>
    <property type="project" value="GO_Central"/>
</dbReference>
<sequence>MAWSVGVGNQRISHRMAWVERDHSAHPVPTPCYVQGRQPAAQAAQSHIQPGLECLQGWGIHSLLGQPVQCVTTLWGKNFLLISNLNLPCLSVKPFPLVLSLSTLTNSRSPSCLYAPFKYWKATMRSPRSLLFSKLNKPSSLNLSSQKRCSSPHRTARVGRDLKDHEAPTPRHRQGHQPPHVIPAQAAQGPIQPGLEHLQGWTGHPQPLWAAVPAPHHSQTAELPLTSIPNLPFLPSRTALPPPRRGSAAAMGRRGRAGSVRAAMAGFVRELERRAGPALRLEQRAGGVGCVVWDAALVLAKFLETGAWPLSRRAVLELGAGTGAVGIMAATLGADVTLTDLQELQELLAVNIENNRHLVTGSVRAEVLKWGEDVSEFRPPPDYILMADCIYYEESLEPLLKTLRELTGPDTCVLCCYEQRTVGRNPEIERRYLELLQVDFELERVPLDQHDEEYRSEDIHILTIHRKRTNSPP</sequence>
<dbReference type="Pfam" id="PF10294">
    <property type="entry name" value="Methyltransf_16"/>
    <property type="match status" value="1"/>
</dbReference>
<feature type="compositionally biased region" description="Basic and acidic residues" evidence="3">
    <location>
        <begin position="158"/>
        <end position="169"/>
    </location>
</feature>
<evidence type="ECO:0000313" key="5">
    <source>
        <dbReference type="Proteomes" id="UP000000539"/>
    </source>
</evidence>
<name>A0A8V0ZGE0_CHICK</name>
<feature type="compositionally biased region" description="Low complexity" evidence="3">
    <location>
        <begin position="245"/>
        <end position="255"/>
    </location>
</feature>
<keyword evidence="1" id="KW-0489">Methyltransferase</keyword>
<evidence type="ECO:0000313" key="4">
    <source>
        <dbReference type="Ensembl" id="ENSGALP00010027637.1"/>
    </source>
</evidence>
<dbReference type="OrthoDB" id="413520at2759"/>
<keyword evidence="2" id="KW-0949">S-adenosyl-L-methionine</keyword>
<feature type="region of interest" description="Disordered" evidence="3">
    <location>
        <begin position="234"/>
        <end position="255"/>
    </location>
</feature>
<evidence type="ECO:0000256" key="3">
    <source>
        <dbReference type="SAM" id="MobiDB-lite"/>
    </source>
</evidence>
<dbReference type="InterPro" id="IPR029063">
    <property type="entry name" value="SAM-dependent_MTases_sf"/>
</dbReference>
<feature type="region of interest" description="Disordered" evidence="3">
    <location>
        <begin position="140"/>
        <end position="185"/>
    </location>
</feature>
<reference evidence="4" key="3">
    <citation type="submission" date="2025-09" db="UniProtKB">
        <authorList>
            <consortium name="Ensembl"/>
        </authorList>
    </citation>
    <scope>IDENTIFICATION</scope>
    <source>
        <strain evidence="4">broiler</strain>
    </source>
</reference>
<keyword evidence="5" id="KW-1185">Reference proteome</keyword>
<organism evidence="4 5">
    <name type="scientific">Gallus gallus</name>
    <name type="common">Chicken</name>
    <dbReference type="NCBI Taxonomy" id="9031"/>
    <lineage>
        <taxon>Eukaryota</taxon>
        <taxon>Metazoa</taxon>
        <taxon>Chordata</taxon>
        <taxon>Craniata</taxon>
        <taxon>Vertebrata</taxon>
        <taxon>Euteleostomi</taxon>
        <taxon>Archelosauria</taxon>
        <taxon>Archosauria</taxon>
        <taxon>Dinosauria</taxon>
        <taxon>Saurischia</taxon>
        <taxon>Theropoda</taxon>
        <taxon>Coelurosauria</taxon>
        <taxon>Aves</taxon>
        <taxon>Neognathae</taxon>
        <taxon>Galloanserae</taxon>
        <taxon>Galliformes</taxon>
        <taxon>Phasianidae</taxon>
        <taxon>Phasianinae</taxon>
        <taxon>Gallus</taxon>
    </lineage>
</organism>
<accession>A0A8V0ZGE0</accession>
<dbReference type="PANTHER" id="PTHR14614">
    <property type="entry name" value="HEPATOCELLULAR CARCINOMA-ASSOCIATED ANTIGEN"/>
    <property type="match status" value="1"/>
</dbReference>
<reference evidence="4" key="2">
    <citation type="submission" date="2025-08" db="UniProtKB">
        <authorList>
            <consortium name="Ensembl"/>
        </authorList>
    </citation>
    <scope>IDENTIFICATION</scope>
    <source>
        <strain evidence="4">broiler</strain>
    </source>
</reference>
<gene>
    <name evidence="4" type="primary">VCPKMT</name>
</gene>
<reference evidence="4" key="1">
    <citation type="submission" date="2020-11" db="EMBL/GenBank/DDBJ databases">
        <title>Gallus gallus (Chicken) genome, bGalGal1, GRCg7b, maternal haplotype autosomes + Z &amp; W.</title>
        <authorList>
            <person name="Warren W."/>
            <person name="Formenti G."/>
            <person name="Fedrigo O."/>
            <person name="Haase B."/>
            <person name="Mountcastle J."/>
            <person name="Balacco J."/>
            <person name="Tracey A."/>
            <person name="Schneider V."/>
            <person name="Okimoto R."/>
            <person name="Cheng H."/>
            <person name="Hawken R."/>
            <person name="Howe K."/>
            <person name="Jarvis E.D."/>
        </authorList>
    </citation>
    <scope>NUCLEOTIDE SEQUENCE [LARGE SCALE GENOMIC DNA]</scope>
    <source>
        <strain evidence="4">Broiler</strain>
    </source>
</reference>
<dbReference type="InterPro" id="IPR019410">
    <property type="entry name" value="Methyltransf_16"/>
</dbReference>
<dbReference type="Ensembl" id="ENSGALT00010046423.1">
    <property type="protein sequence ID" value="ENSGALP00010027637.1"/>
    <property type="gene ID" value="ENSGALG00010019209.1"/>
</dbReference>
<proteinExistence type="predicted"/>
<dbReference type="GO" id="GO:0032991">
    <property type="term" value="C:protein-containing complex"/>
    <property type="evidence" value="ECO:0000318"/>
    <property type="project" value="GO_Central"/>
</dbReference>
<dbReference type="Proteomes" id="UP000000539">
    <property type="component" value="Chromosome 5"/>
</dbReference>
<protein>
    <submittedName>
        <fullName evidence="4">Valosin containing protein lysine methyltransferase</fullName>
    </submittedName>
</protein>
<dbReference type="SUPFAM" id="SSF53335">
    <property type="entry name" value="S-adenosyl-L-methionine-dependent methyltransferases"/>
    <property type="match status" value="1"/>
</dbReference>
<dbReference type="Gene3D" id="3.40.50.150">
    <property type="entry name" value="Vaccinia Virus protein VP39"/>
    <property type="match status" value="1"/>
</dbReference>
<dbReference type="CDD" id="cd02440">
    <property type="entry name" value="AdoMet_MTases"/>
    <property type="match status" value="1"/>
</dbReference>
<evidence type="ECO:0000256" key="2">
    <source>
        <dbReference type="ARBA" id="ARBA00022691"/>
    </source>
</evidence>
<dbReference type="GeneTree" id="ENSGT00940000157135"/>
<dbReference type="AlphaFoldDB" id="A0A8V0ZGE0"/>
<dbReference type="PANTHER" id="PTHR14614:SF44">
    <property type="entry name" value="PROTEIN N-LYSINE METHYLTRANSFERASE METTL21D"/>
    <property type="match status" value="1"/>
</dbReference>
<evidence type="ECO:0000256" key="1">
    <source>
        <dbReference type="ARBA" id="ARBA00022603"/>
    </source>
</evidence>
<dbReference type="GlyGen" id="A0A8V0ZGE0">
    <property type="glycosylation" value="1 site"/>
</dbReference>
<dbReference type="GO" id="GO:0032259">
    <property type="term" value="P:methylation"/>
    <property type="evidence" value="ECO:0007669"/>
    <property type="project" value="UniProtKB-KW"/>
</dbReference>
<dbReference type="GO" id="GO:0005829">
    <property type="term" value="C:cytosol"/>
    <property type="evidence" value="ECO:0000318"/>
    <property type="project" value="GO_Central"/>
</dbReference>